<evidence type="ECO:0000256" key="5">
    <source>
        <dbReference type="ARBA" id="ARBA00023124"/>
    </source>
</evidence>
<comment type="similarity">
    <text evidence="1">Belongs to the SOS response-associated peptidase family.</text>
</comment>
<dbReference type="Gene3D" id="3.90.1680.10">
    <property type="entry name" value="SOS response associated peptidase-like"/>
    <property type="match status" value="1"/>
</dbReference>
<feature type="region of interest" description="Disordered" evidence="8">
    <location>
        <begin position="255"/>
        <end position="416"/>
    </location>
</feature>
<dbReference type="GO" id="GO:0008233">
    <property type="term" value="F:peptidase activity"/>
    <property type="evidence" value="ECO:0007669"/>
    <property type="project" value="UniProtKB-KW"/>
</dbReference>
<feature type="compositionally biased region" description="Low complexity" evidence="8">
    <location>
        <begin position="259"/>
        <end position="270"/>
    </location>
</feature>
<dbReference type="SUPFAM" id="SSF143081">
    <property type="entry name" value="BB1717-like"/>
    <property type="match status" value="1"/>
</dbReference>
<evidence type="ECO:0000256" key="7">
    <source>
        <dbReference type="ARBA" id="ARBA00023239"/>
    </source>
</evidence>
<evidence type="ECO:0000256" key="1">
    <source>
        <dbReference type="ARBA" id="ARBA00008136"/>
    </source>
</evidence>
<proteinExistence type="inferred from homology"/>
<dbReference type="Gramene" id="Mp2g06860.1">
    <property type="protein sequence ID" value="Mp2g06860.1.cds"/>
    <property type="gene ID" value="Mp2g06860"/>
</dbReference>
<gene>
    <name evidence="9" type="ORF">MARPO_0021s0139</name>
</gene>
<dbReference type="EMBL" id="KZ772693">
    <property type="protein sequence ID" value="PTQ44286.1"/>
    <property type="molecule type" value="Genomic_DNA"/>
</dbReference>
<evidence type="ECO:0000256" key="8">
    <source>
        <dbReference type="SAM" id="MobiDB-lite"/>
    </source>
</evidence>
<dbReference type="OrthoDB" id="2111841at2759"/>
<dbReference type="GO" id="GO:0006508">
    <property type="term" value="P:proteolysis"/>
    <property type="evidence" value="ECO:0007669"/>
    <property type="project" value="UniProtKB-KW"/>
</dbReference>
<protein>
    <recommendedName>
        <fullName evidence="11">Embryonic stem cell-specific 5-hydroxymethylcytosine-binding protein</fullName>
    </recommendedName>
</protein>
<evidence type="ECO:0000313" key="10">
    <source>
        <dbReference type="Proteomes" id="UP000244005"/>
    </source>
</evidence>
<keyword evidence="6" id="KW-0238">DNA-binding</keyword>
<dbReference type="PANTHER" id="PTHR13604:SF0">
    <property type="entry name" value="ABASIC SITE PROCESSING PROTEIN HMCES"/>
    <property type="match status" value="1"/>
</dbReference>
<keyword evidence="4" id="KW-0378">Hydrolase</keyword>
<keyword evidence="5" id="KW-0190">Covalent protein-DNA linkage</keyword>
<dbReference type="Pfam" id="PF02586">
    <property type="entry name" value="SRAP"/>
    <property type="match status" value="1"/>
</dbReference>
<name>A0A2R6XDV7_MARPO</name>
<reference evidence="10" key="1">
    <citation type="journal article" date="2017" name="Cell">
        <title>Insights into land plant evolution garnered from the Marchantia polymorpha genome.</title>
        <authorList>
            <person name="Bowman J.L."/>
            <person name="Kohchi T."/>
            <person name="Yamato K.T."/>
            <person name="Jenkins J."/>
            <person name="Shu S."/>
            <person name="Ishizaki K."/>
            <person name="Yamaoka S."/>
            <person name="Nishihama R."/>
            <person name="Nakamura Y."/>
            <person name="Berger F."/>
            <person name="Adam C."/>
            <person name="Aki S.S."/>
            <person name="Althoff F."/>
            <person name="Araki T."/>
            <person name="Arteaga-Vazquez M.A."/>
            <person name="Balasubrmanian S."/>
            <person name="Barry K."/>
            <person name="Bauer D."/>
            <person name="Boehm C.R."/>
            <person name="Briginshaw L."/>
            <person name="Caballero-Perez J."/>
            <person name="Catarino B."/>
            <person name="Chen F."/>
            <person name="Chiyoda S."/>
            <person name="Chovatia M."/>
            <person name="Davies K.M."/>
            <person name="Delmans M."/>
            <person name="Demura T."/>
            <person name="Dierschke T."/>
            <person name="Dolan L."/>
            <person name="Dorantes-Acosta A.E."/>
            <person name="Eklund D.M."/>
            <person name="Florent S.N."/>
            <person name="Flores-Sandoval E."/>
            <person name="Fujiyama A."/>
            <person name="Fukuzawa H."/>
            <person name="Galik B."/>
            <person name="Grimanelli D."/>
            <person name="Grimwood J."/>
            <person name="Grossniklaus U."/>
            <person name="Hamada T."/>
            <person name="Haseloff J."/>
            <person name="Hetherington A.J."/>
            <person name="Higo A."/>
            <person name="Hirakawa Y."/>
            <person name="Hundley H.N."/>
            <person name="Ikeda Y."/>
            <person name="Inoue K."/>
            <person name="Inoue S.I."/>
            <person name="Ishida S."/>
            <person name="Jia Q."/>
            <person name="Kakita M."/>
            <person name="Kanazawa T."/>
            <person name="Kawai Y."/>
            <person name="Kawashima T."/>
            <person name="Kennedy M."/>
            <person name="Kinose K."/>
            <person name="Kinoshita T."/>
            <person name="Kohara Y."/>
            <person name="Koide E."/>
            <person name="Komatsu K."/>
            <person name="Kopischke S."/>
            <person name="Kubo M."/>
            <person name="Kyozuka J."/>
            <person name="Lagercrantz U."/>
            <person name="Lin S.S."/>
            <person name="Lindquist E."/>
            <person name="Lipzen A.M."/>
            <person name="Lu C.W."/>
            <person name="De Luna E."/>
            <person name="Martienssen R.A."/>
            <person name="Minamino N."/>
            <person name="Mizutani M."/>
            <person name="Mizutani M."/>
            <person name="Mochizuki N."/>
            <person name="Monte I."/>
            <person name="Mosher R."/>
            <person name="Nagasaki H."/>
            <person name="Nakagami H."/>
            <person name="Naramoto S."/>
            <person name="Nishitani K."/>
            <person name="Ohtani M."/>
            <person name="Okamoto T."/>
            <person name="Okumura M."/>
            <person name="Phillips J."/>
            <person name="Pollak B."/>
            <person name="Reinders A."/>
            <person name="Rovekamp M."/>
            <person name="Sano R."/>
            <person name="Sawa S."/>
            <person name="Schmid M.W."/>
            <person name="Shirakawa M."/>
            <person name="Solano R."/>
            <person name="Spunde A."/>
            <person name="Suetsugu N."/>
            <person name="Sugano S."/>
            <person name="Sugiyama A."/>
            <person name="Sun R."/>
            <person name="Suzuki Y."/>
            <person name="Takenaka M."/>
            <person name="Takezawa D."/>
            <person name="Tomogane H."/>
            <person name="Tsuzuki M."/>
            <person name="Ueda T."/>
            <person name="Umeda M."/>
            <person name="Ward J.M."/>
            <person name="Watanabe Y."/>
            <person name="Yazaki K."/>
            <person name="Yokoyama R."/>
            <person name="Yoshitake Y."/>
            <person name="Yotsui I."/>
            <person name="Zachgo S."/>
            <person name="Schmutz J."/>
        </authorList>
    </citation>
    <scope>NUCLEOTIDE SEQUENCE [LARGE SCALE GENOMIC DNA]</scope>
    <source>
        <strain evidence="10">Tak-1</strain>
    </source>
</reference>
<evidence type="ECO:0000256" key="4">
    <source>
        <dbReference type="ARBA" id="ARBA00022801"/>
    </source>
</evidence>
<dbReference type="PANTHER" id="PTHR13604">
    <property type="entry name" value="DC12-RELATED"/>
    <property type="match status" value="1"/>
</dbReference>
<keyword evidence="2" id="KW-0645">Protease</keyword>
<keyword evidence="10" id="KW-1185">Reference proteome</keyword>
<dbReference type="GO" id="GO:0003697">
    <property type="term" value="F:single-stranded DNA binding"/>
    <property type="evidence" value="ECO:0007669"/>
    <property type="project" value="InterPro"/>
</dbReference>
<evidence type="ECO:0000256" key="2">
    <source>
        <dbReference type="ARBA" id="ARBA00022670"/>
    </source>
</evidence>
<dbReference type="GO" id="GO:0016829">
    <property type="term" value="F:lyase activity"/>
    <property type="evidence" value="ECO:0007669"/>
    <property type="project" value="UniProtKB-KW"/>
</dbReference>
<feature type="compositionally biased region" description="Basic and acidic residues" evidence="8">
    <location>
        <begin position="371"/>
        <end position="416"/>
    </location>
</feature>
<feature type="compositionally biased region" description="Basic and acidic residues" evidence="8">
    <location>
        <begin position="345"/>
        <end position="358"/>
    </location>
</feature>
<sequence length="489" mass="55729">MCGRARCTIRVDDVGRATGHRRPLRSVDSDRYRPSYNVAPGRYMPVVRSVQAGEATEQCSTEPVVHCMKWGLIPSFTKKTEKPDHFRMFNARSESVHLKSSFSRLLKKSRCVTAVEGFYEWKKDGSKKQPYYLHFEDERPLVFAALYDSWKDEEGNVHHTFTILTTRVSKALGWLHDRMPVILPNEEAVMSWLNDDLSEASLHKLTQPYEASDLVWYPVTPEMGKPSFDVPECVQEVKLKVAKESSIFQLFAKRKNMESSSQDDSRSASQVPDTTKHQSSEDGFPASQVKDEDVEIEGDRKVLKEEVGKGDVAAKEEIHGEKDHDNGHEEGVVVKDESNESEFVVNEKDHDDSHEEGVVVKNEPPESEIVVNEKDHDVSHEEGVLVKDEPHESESAYEKDHDDSHEEGVVLKDEHPESDFVVKEEVYDNDHEDQKQVLSYVKSRTGYEPEAKRRHVALPQKVTKKPAVKAVKEALSDKQTSLHSYFAKK</sequence>
<evidence type="ECO:0008006" key="11">
    <source>
        <dbReference type="Google" id="ProtNLM"/>
    </source>
</evidence>
<accession>A0A2R6XDV7</accession>
<evidence type="ECO:0000256" key="6">
    <source>
        <dbReference type="ARBA" id="ARBA00023125"/>
    </source>
</evidence>
<evidence type="ECO:0000313" key="9">
    <source>
        <dbReference type="EMBL" id="PTQ44286.1"/>
    </source>
</evidence>
<keyword evidence="7" id="KW-0456">Lyase</keyword>
<dbReference type="GO" id="GO:0106300">
    <property type="term" value="P:protein-DNA covalent cross-linking repair"/>
    <property type="evidence" value="ECO:0007669"/>
    <property type="project" value="InterPro"/>
</dbReference>
<dbReference type="AlphaFoldDB" id="A0A2R6XDV7"/>
<dbReference type="InterPro" id="IPR003738">
    <property type="entry name" value="SRAP"/>
</dbReference>
<feature type="compositionally biased region" description="Basic and acidic residues" evidence="8">
    <location>
        <begin position="297"/>
        <end position="338"/>
    </location>
</feature>
<dbReference type="Proteomes" id="UP000244005">
    <property type="component" value="Unassembled WGS sequence"/>
</dbReference>
<keyword evidence="3" id="KW-0227">DNA damage</keyword>
<organism evidence="9 10">
    <name type="scientific">Marchantia polymorpha</name>
    <name type="common">Common liverwort</name>
    <name type="synonym">Marchantia aquatica</name>
    <dbReference type="NCBI Taxonomy" id="3197"/>
    <lineage>
        <taxon>Eukaryota</taxon>
        <taxon>Viridiplantae</taxon>
        <taxon>Streptophyta</taxon>
        <taxon>Embryophyta</taxon>
        <taxon>Marchantiophyta</taxon>
        <taxon>Marchantiopsida</taxon>
        <taxon>Marchantiidae</taxon>
        <taxon>Marchantiales</taxon>
        <taxon>Marchantiaceae</taxon>
        <taxon>Marchantia</taxon>
    </lineage>
</organism>
<dbReference type="InterPro" id="IPR036590">
    <property type="entry name" value="SRAP-like"/>
</dbReference>
<evidence type="ECO:0000256" key="3">
    <source>
        <dbReference type="ARBA" id="ARBA00022763"/>
    </source>
</evidence>